<name>A0ACC2PXM4_9HYME</name>
<evidence type="ECO:0000313" key="1">
    <source>
        <dbReference type="EMBL" id="KAJ8688160.1"/>
    </source>
</evidence>
<keyword evidence="2" id="KW-1185">Reference proteome</keyword>
<comment type="caution">
    <text evidence="1">The sequence shown here is derived from an EMBL/GenBank/DDBJ whole genome shotgun (WGS) entry which is preliminary data.</text>
</comment>
<gene>
    <name evidence="1" type="ORF">QAD02_023955</name>
</gene>
<dbReference type="Proteomes" id="UP001239111">
    <property type="component" value="Chromosome 1"/>
</dbReference>
<sequence length="650" mass="74468">MRDSIELTSEIDLKNDELRLGAIQEKISDWTNNLGDGQRADLGFEDLSYTVRPIFSKKKKQLLKNVSGEFRAGELTAIMGPSGAGKTVLMNVLAGFITSNVSGVITVNGRSRDLKRFRRTTAYIMQDDHAHTTLTVQECMQLAADLKLCTPRFDKKYRIEAILRRLGLEESRSTFTENLSSGQKKRLIIALELISNAPIMFFDELTSPLDSVNSKQCMELLKGLALEGRTIICTIHQPSPMILQLVDHLYVVGSGQCVYAGRPQNLLPFLRQLNLHCPKYHNPSDFLLEVVCGEYGDHLPKIVDFMKVPRRVKKFRNPIDGDMPTNDCIEPIITEIQVPEITTTEIIPSSLRIRCDNQRPTRKAYEYPQDVDYATSSWYQVRVLMRRNLTRIFRDRGFGMFIIMAHWMVAVVVGVLYGDSGTDAARSLDNIKLLIFNMLFIVFCAISSTVLTFSLEVPILTREYFNRWYRLRSIFIASTLSGIIVEVASIVSYVLIVYFMTGQIMDNNRLALYILNCILIGIMTQVIGTMFGISLKIQNAVFFSPYSMMPFVMFGGFLVFPRDMPPVLRFFLKFSAFKHCLNAFMIAIYGYGRKRLDCSKEYCHFSSPRVMLDMYDLQYEDYWSSTAVIFGYFILFTFSSYLVLRWKLRK</sequence>
<protein>
    <submittedName>
        <fullName evidence="1">Uncharacterized protein</fullName>
    </submittedName>
</protein>
<organism evidence="1 2">
    <name type="scientific">Eretmocerus hayati</name>
    <dbReference type="NCBI Taxonomy" id="131215"/>
    <lineage>
        <taxon>Eukaryota</taxon>
        <taxon>Metazoa</taxon>
        <taxon>Ecdysozoa</taxon>
        <taxon>Arthropoda</taxon>
        <taxon>Hexapoda</taxon>
        <taxon>Insecta</taxon>
        <taxon>Pterygota</taxon>
        <taxon>Neoptera</taxon>
        <taxon>Endopterygota</taxon>
        <taxon>Hymenoptera</taxon>
        <taxon>Apocrita</taxon>
        <taxon>Proctotrupomorpha</taxon>
        <taxon>Chalcidoidea</taxon>
        <taxon>Aphelinidae</taxon>
        <taxon>Aphelininae</taxon>
        <taxon>Eretmocerus</taxon>
    </lineage>
</organism>
<proteinExistence type="predicted"/>
<reference evidence="1" key="1">
    <citation type="submission" date="2023-04" db="EMBL/GenBank/DDBJ databases">
        <title>A chromosome-level genome assembly of the parasitoid wasp Eretmocerus hayati.</title>
        <authorList>
            <person name="Zhong Y."/>
            <person name="Liu S."/>
            <person name="Liu Y."/>
        </authorList>
    </citation>
    <scope>NUCLEOTIDE SEQUENCE</scope>
    <source>
        <strain evidence="1">ZJU_SS_LIU_2023</strain>
    </source>
</reference>
<evidence type="ECO:0000313" key="2">
    <source>
        <dbReference type="Proteomes" id="UP001239111"/>
    </source>
</evidence>
<accession>A0ACC2PXM4</accession>
<dbReference type="EMBL" id="CM056741">
    <property type="protein sequence ID" value="KAJ8688160.1"/>
    <property type="molecule type" value="Genomic_DNA"/>
</dbReference>